<dbReference type="RefSeq" id="WP_157566598.1">
    <property type="nucleotide sequence ID" value="NZ_WPIK01000008.1"/>
</dbReference>
<dbReference type="InterPro" id="IPR025345">
    <property type="entry name" value="DUF4249"/>
</dbReference>
<dbReference type="AlphaFoldDB" id="A0A7K1SX36"/>
<dbReference type="Proteomes" id="UP000462014">
    <property type="component" value="Unassembled WGS sequence"/>
</dbReference>
<sequence>MKSKIYHQQIFCTLLVFAMLLLSCKKVINIDFKDAGSLLVIEGSVTNQGNTQTVKLSKSVAVTDPNNFPAVSGATVTIASSDGKTYKLLEQTAGTYITNTLKGQPTKTYQLTVVTGNKTYTAISTMPNPVKLDSIGLNLVSVLNKDYIYPEVYYQDPAGIANYYHFTLAVNNVKSNNIFVYNDDLTDGRKVSHQLRDNDLELVSGKLISIEMQCIDKNIYNYWNGLDQNQNRGGASTTPANPPSNISNGALGNFSAYTVQQSFFVVP</sequence>
<name>A0A7K1SX36_9SPHI</name>
<dbReference type="Pfam" id="PF14054">
    <property type="entry name" value="DUF4249"/>
    <property type="match status" value="1"/>
</dbReference>
<dbReference type="EMBL" id="WPIK01000008">
    <property type="protein sequence ID" value="MVN21874.1"/>
    <property type="molecule type" value="Genomic_DNA"/>
</dbReference>
<reference evidence="1 2" key="1">
    <citation type="submission" date="2019-12" db="EMBL/GenBank/DDBJ databases">
        <title>Mucilaginibacter sp. HMF7410 genome sequencing and assembly.</title>
        <authorList>
            <person name="Kang H."/>
            <person name="Cha I."/>
            <person name="Kim H."/>
            <person name="Joh K."/>
        </authorList>
    </citation>
    <scope>NUCLEOTIDE SEQUENCE [LARGE SCALE GENOMIC DNA]</scope>
    <source>
        <strain evidence="1 2">HMF7410</strain>
    </source>
</reference>
<gene>
    <name evidence="1" type="ORF">GO621_10030</name>
</gene>
<evidence type="ECO:0000313" key="2">
    <source>
        <dbReference type="Proteomes" id="UP000462014"/>
    </source>
</evidence>
<keyword evidence="2" id="KW-1185">Reference proteome</keyword>
<accession>A0A7K1SX36</accession>
<evidence type="ECO:0000313" key="1">
    <source>
        <dbReference type="EMBL" id="MVN21874.1"/>
    </source>
</evidence>
<dbReference type="PROSITE" id="PS51257">
    <property type="entry name" value="PROKAR_LIPOPROTEIN"/>
    <property type="match status" value="1"/>
</dbReference>
<proteinExistence type="predicted"/>
<comment type="caution">
    <text evidence="1">The sequence shown here is derived from an EMBL/GenBank/DDBJ whole genome shotgun (WGS) entry which is preliminary data.</text>
</comment>
<protein>
    <submittedName>
        <fullName evidence="1">DUF4249 family protein</fullName>
    </submittedName>
</protein>
<organism evidence="1 2">
    <name type="scientific">Mucilaginibacter arboris</name>
    <dbReference type="NCBI Taxonomy" id="2682090"/>
    <lineage>
        <taxon>Bacteria</taxon>
        <taxon>Pseudomonadati</taxon>
        <taxon>Bacteroidota</taxon>
        <taxon>Sphingobacteriia</taxon>
        <taxon>Sphingobacteriales</taxon>
        <taxon>Sphingobacteriaceae</taxon>
        <taxon>Mucilaginibacter</taxon>
    </lineage>
</organism>